<accession>A0A517M726</accession>
<dbReference type="PROSITE" id="PS50041">
    <property type="entry name" value="C_TYPE_LECTIN_2"/>
    <property type="match status" value="3"/>
</dbReference>
<reference evidence="3 4" key="1">
    <citation type="submission" date="2019-02" db="EMBL/GenBank/DDBJ databases">
        <title>Deep-cultivation of Planctomycetes and their phenomic and genomic characterization uncovers novel biology.</title>
        <authorList>
            <person name="Wiegand S."/>
            <person name="Jogler M."/>
            <person name="Boedeker C."/>
            <person name="Pinto D."/>
            <person name="Vollmers J."/>
            <person name="Rivas-Marin E."/>
            <person name="Kohn T."/>
            <person name="Peeters S.H."/>
            <person name="Heuer A."/>
            <person name="Rast P."/>
            <person name="Oberbeckmann S."/>
            <person name="Bunk B."/>
            <person name="Jeske O."/>
            <person name="Meyerdierks A."/>
            <person name="Storesund J.E."/>
            <person name="Kallscheuer N."/>
            <person name="Luecker S."/>
            <person name="Lage O.M."/>
            <person name="Pohl T."/>
            <person name="Merkel B.J."/>
            <person name="Hornburger P."/>
            <person name="Mueller R.-W."/>
            <person name="Bruemmer F."/>
            <person name="Labrenz M."/>
            <person name="Spormann A.M."/>
            <person name="Op den Camp H."/>
            <person name="Overmann J."/>
            <person name="Amann R."/>
            <person name="Jetten M.S.M."/>
            <person name="Mascher T."/>
            <person name="Medema M.H."/>
            <person name="Devos D.P."/>
            <person name="Kaster A.-K."/>
            <person name="Ovreas L."/>
            <person name="Rohde M."/>
            <person name="Galperin M.Y."/>
            <person name="Jogler C."/>
        </authorList>
    </citation>
    <scope>NUCLEOTIDE SEQUENCE [LARGE SCALE GENOMIC DNA]</scope>
    <source>
        <strain evidence="3 4">EC9</strain>
    </source>
</reference>
<dbReference type="Gene3D" id="2.60.120.380">
    <property type="match status" value="8"/>
</dbReference>
<dbReference type="Pfam" id="PF00059">
    <property type="entry name" value="Lectin_C"/>
    <property type="match status" value="3"/>
</dbReference>
<feature type="domain" description="C-type lectin" evidence="2">
    <location>
        <begin position="1692"/>
        <end position="1785"/>
    </location>
</feature>
<proteinExistence type="predicted"/>
<dbReference type="SUPFAM" id="SSF63446">
    <property type="entry name" value="Type I dockerin domain"/>
    <property type="match status" value="1"/>
</dbReference>
<protein>
    <submittedName>
        <fullName evidence="3">Lectin C-type domain protein</fullName>
    </submittedName>
</protein>
<feature type="compositionally biased region" description="Pro residues" evidence="1">
    <location>
        <begin position="3615"/>
        <end position="3631"/>
    </location>
</feature>
<dbReference type="Gene3D" id="2.60.40.10">
    <property type="entry name" value="Immunoglobulins"/>
    <property type="match status" value="3"/>
</dbReference>
<evidence type="ECO:0000256" key="1">
    <source>
        <dbReference type="SAM" id="MobiDB-lite"/>
    </source>
</evidence>
<dbReference type="RefSeq" id="WP_145348463.1">
    <property type="nucleotide sequence ID" value="NZ_CP036261.1"/>
</dbReference>
<evidence type="ECO:0000313" key="3">
    <source>
        <dbReference type="EMBL" id="QDS90691.1"/>
    </source>
</evidence>
<evidence type="ECO:0000259" key="2">
    <source>
        <dbReference type="PROSITE" id="PS50041"/>
    </source>
</evidence>
<dbReference type="Pfam" id="PF04151">
    <property type="entry name" value="PPC"/>
    <property type="match status" value="1"/>
</dbReference>
<dbReference type="GO" id="GO:0000272">
    <property type="term" value="P:polysaccharide catabolic process"/>
    <property type="evidence" value="ECO:0007669"/>
    <property type="project" value="InterPro"/>
</dbReference>
<dbReference type="SUPFAM" id="SSF89260">
    <property type="entry name" value="Collagen-binding domain"/>
    <property type="match status" value="3"/>
</dbReference>
<name>A0A517M726_9BACT</name>
<dbReference type="InterPro" id="IPR001304">
    <property type="entry name" value="C-type_lectin-like"/>
</dbReference>
<dbReference type="Gene3D" id="3.10.100.10">
    <property type="entry name" value="Mannose-Binding Protein A, subunit A"/>
    <property type="match status" value="3"/>
</dbReference>
<dbReference type="Pfam" id="PF07705">
    <property type="entry name" value="CARDB"/>
    <property type="match status" value="3"/>
</dbReference>
<dbReference type="Proteomes" id="UP000319557">
    <property type="component" value="Chromosome"/>
</dbReference>
<dbReference type="InterPro" id="IPR013783">
    <property type="entry name" value="Ig-like_fold"/>
</dbReference>
<dbReference type="InterPro" id="IPR007280">
    <property type="entry name" value="Peptidase_C_arc/bac"/>
</dbReference>
<dbReference type="InterPro" id="IPR036439">
    <property type="entry name" value="Dockerin_dom_sf"/>
</dbReference>
<feature type="domain" description="C-type lectin" evidence="2">
    <location>
        <begin position="662"/>
        <end position="755"/>
    </location>
</feature>
<dbReference type="OrthoDB" id="221077at2"/>
<gene>
    <name evidence="3" type="ORF">EC9_49060</name>
</gene>
<dbReference type="InterPro" id="IPR050801">
    <property type="entry name" value="Ca-Dep_Lectins_ImmuneDev"/>
</dbReference>
<keyword evidence="4" id="KW-1185">Reference proteome</keyword>
<dbReference type="InterPro" id="IPR011635">
    <property type="entry name" value="CARDB"/>
</dbReference>
<sequence>MYGKRSSKRLVKRRKLQAQQLEDRRLLAADLESEPNDTRDLANELSLQVSTAVPSLIRGSVEAELQAGESDFFRFAAFAGDRVSVSVSDLGSGVDPEIYVRNSAGTVIAQDRDSGPGHSSLTSTLSIDSSGTYFIEIVGDNASTSGDYQIDAIIARNLAFESDPNQRNDSIYYADPIELAIAGNTLSGMIAGTISATDGTNRDEDLFGIGFMNAGQAVSIDSVVPEWSDLSPNVELLDATGTPVIDTNASHASFDGTTLVDSEYFIRVSAESGEGPNSQYAVTATINDTVPPRVASFDRLPGGQPNSDTLFSTFSIDFTEALLVGSLSETVFDLRSWGADGQFNTTDDVRYDLDFNYDDAAKRIDFEITDGPLDNGTYSFAISSTVTDQVGNAMESGAGYNRTFIVDAVPVAGVFEGRDNGEYGKATPLSLEADTNGTGWLRSEIGFGAIDPSSDEDWWSFDASAGDSVDVWVQPRSDGFRPSVFLYQMHEDGTRVVSIGSDYYGSGPNLTGYLSGIEVPTDGTYFVMVQRYAGAGQYDVRVNVNRSHAIETDVGDANRSIGGADPLVFSEDSSVRSVDIAGTITEQGDVDYYQLGHLNAGTTLTVDASLLPDWSILEATVEVVSADGTVVLDDDASDAIFRGALASDGTYYARVWANTAVIDGSRFTLTDQASGWNDAEAAAVASGGHLASIENAAQTRLLYDTFGGNKWIGLNDVASEGTFQWSDGSDVDFTIWGPGYPNSYDHAAFSSNVSWYTTYESRSLQGIIEVPAEPGAPTVSGGGMLSQYLLSVEIGDLVPPTVASVSRLPEEEGVLDQLVSTFTVSFSESIDTETLSAAPLELRGAGEDGVLDTGDDVLYNLSHGYDSDAFEVSFTVHDGPILEGLHRFTIGDDVTDALGNALDGDGDSTTGGDFVLSFTVDAVPEGGVFEGRDNGEYGKATPLSLEADTNGTGWLRSEIGFGAIDPSSDEDWWSFDASAGDSVDVWVQPQSDGFRPSVFLYQMHEDGTRVVSIGSDYYGSGPNLTGYLSGIEVPTDGTYFVMVQRYAGAGQYDVRVNVNRSHAIETDVGDANRSIGGADPLVFSEDSSVRSVDIAGTITEQGDVDYYQLGHLNAGTTLTVDASLLPDWSILEATVEVVSADGTVVPDDDASDAIFHGALVNDGTYYARVWANTAVIDGSRFTLTDQASGWNDAEAAAVASGGHLASIDNAAQTRLLYDTFGGNKWIGLNDVASEGTFQWSDGSDVDFTIWGPGYPNSYDHAAFSSNVSWYTTYESRSLQGIIEVPAEPGAPTVSGGGMLSQYLLSVEIGDLVPPTVASVSRLPEEEGVLDQLVSTFTVSFSESIDTETLSAAPLELRGAGEDGVLDTGDDVLYNLSHGYDSDAFEVSFTVHDGPILEGLHRFTIGDDVTDALGNALDGDGDSTTGGDFVLSFTVDAVPEGGVFEGRDNGEYGKATPLSLEADTNGTGWLRSEIGFGVIDPRGDQDWWSFDALAGDSVDVWVQPQGSVFLPYLTLYQMREDGSGLVALDSDYAPSGPGNTAYIADVLLPADGTYYVRMQTNIYHVGSQYEVRINVNRGHQIERDENNGNRSIGGANALTFDETGTVRSASIVGTITEQGDVDYYQLGHLNAGTTLTVDASSLPEWSILEPSVEIVSADGTVIPDDDTSDAIFHGTLASDGTYYARVWANTAVIDGSRFTLTDQASGWNDAEAAAVAAGGHLASIDNAEQTRLLYHTFGGNRWIGLNDVASEGTFQWSDGSDVDFTIWGPGYPNSYNHAAFSSNVSWYTTYESRSLYGIVEVPAEPGAPTVSGGGMLSQYLLSVEIGDLVPPTVAGVSRLPEEEAVLDQLVSTFTVSFSESIDTETLSAATLELRGAGEDGVLDTGDDVLYNLSHGYDSDAFEVSFAVLDGPLVDGQHRLTIDDAVTDVLGNALDGDLDNTAGGDFVRTFTVDAIPEEGVFEGRDNGEYGKATPLGFEADTNGTGWLRSEIGFGAIDPTSDQDWWSFDALTGDSVDVWVQPQSDGFRPSVFLYKMHEDGMRVVSIGSDYNGSGPDLTGYLSGMEVPTDGTYFVMVQRYAGAGQYDVRVNLHRSSSIETDQNYSNDTRSNADLLALSGDDSSRYGSMVGTVMAGQSGNVDEDYFQLGVIEAGETILARAQTPAWSTLEPLIEIRDADGNVVSVNPVPTGADVARFTATDSGVFYAVVVGIGGEGIKGQYRLDVTVSDELSVPDLVVSAIDLPSPVSAGEQVTVSWTVGNFGTAATDATSWVDRVILSANDTINDFDDIVLGNFVRDVPLSANQTYDAELTVSLSQRLAGPYHLFVQTDFRNDLFEFVLDDNNLTQSATPWQIGPAPLPDLVVPVESMVAPTQIDPEAEFSVAWRTENVGAVPAPGGWVERVYIADSSSGQNRQLLGLFTHDEDLAAGSSTATRTETFQLPAGSFAGDVYFVVEVDATDSIYESDETNHFVATTASDVRTLLSFISTSTEIEEGGAQARITLVRNGSTAHPLSVSLQADVANQIDYPREVIIPAGRSRVTFYVSASEDAIVDGDRAVQISATATDFDVAEASFDVIDRDRATITATLSETNVLEGDSTTLTVSHNGLGTSDVVVRITATPSNQIDFPAAVLIPAGQTSVDVTATVTDDSIFESAGTIVIDGKSAGYVAGRADLNVPASDVPTLQIDIPSTMAEGDDAIGTITLDAVRDQPVHVLLNSDAAGLFVLPTLTIPAGARSAQFSMLAIENSDVDAARSIAVMAAPVTDFNSAAIADAAVIANVSLLDNDGPTLSAWIDRGVISENGIATLTVSRNTDTSGALVVSLLADDSGELAVPATVTIAAGERSATVAVQGLEDSVADGDQNVQVTAAADGFNSGLVNVIVSDLDLPDLVVASLEIPAEIDPGSRPTLHWSVANLGIAAATDGWTERIYLSSDPQFGNDTLLAEHRFSGPLSVDASNGRSVPVTFPDTPGEFWVIVEVDGEQTLREGIDANNRFVSPTPILLRPSYTATVSAEIESAAAGTAVTLAGSAANTDGTPAALVDVVVHITVRGTTRTLDARTDANGNFQTLFTPLSGEAGRYAVAASHPALSAPMSQDTFDLHGLVPTAGFDFIGLPAGSSTTQSITIRNLADLPLTGLSITTVDVASGLSVTPSVPASNVAASGSFDLTYDLTDLSADQGASQFVLRVSTNEAPALEIPITVDVIAPQASLAFEQSTLETSMVVGEQTSVELVIENRGVADSGPIELFLPAEAPWMSVISGRTIENLPAGDKLTVTLMLQPSIDLELGSYRGSIVASSEAGDIAVDFDFRATAETVGELRVTVVDELFYFAEGAPTVRDAAIELRDAITRALVATNAAVAARAAGESAGTVTVDDDGAIRFSDVPRGKYIVQVSADSHDPNEVLLEIPAGDVADEQIFISRNFVEYTWTVEEVEVEDRTRVTIEAVFETNVPAPVVVVESNIDLSALSNPGDTQTFEVKYTNEGFIQAEAVEIFFDEHPYYEIAPLVNEIPILPARSTATIPVRVTRRVVAGPPPEGESAGSLPDADCHIDGYTIYRYECGPNGVWKRVPIAVIGVDGNCAPGGGAHSPGGGGTFVGTGLGSGPSAGGPSFGGKTGDGVPPGLPPDPVFSGPPPAIPQAPSSCDACLEEVGEQARDYLIGKIPFAGEITMAMGFGDSVQDVADAVAGNDSFDKNDAKSLTKTALGFVALFPSPWGMAARGVLTAWDAYDSLYPLLTKCAGLFGFGPSAPVTPLEGEAAAVGPAVQVAASRLQELLDFYQAFSAPEQYLYGSAEFIGVSQSLERLSWVADVKSLTLNATENFQRISSDDRQLLIDHAHRPDAVSDEEVDRFVDRINRSIDYWDAGVFTTEDLPEGANGDFIDLKHWGGLMQEAETAYSEFGEQSMAALDSAIDDTVLELLNAMNGHSDDGVCAAVRLQITQDVVQTRQGFQATLGIANQTTSPLNAVIAEVVVLDRTGNDVSELFGVQVIASEGFDINGGSATIGIGGDGTTTWLIVPSTEAAPLGATEYFVAGSFQYDQFGLTVKETLLPTAITVLPQPELVLDYFLQRDVVSDDPFTDAVEPAEIFTLGAQVRNHGVGIARDLRIESAQPKIIENEKGLLIDFEIVGTSVNGEPAQRTLTAEIGDLAGGELAIAQWQLEASLQGLFTEYEASFEHISDFGRPDLSLVKSVEIHELIRPVQATASGVDDRLSDFLVNDIPDVQDLPDTLYLSDGSVQEVQLGSDAQFDPNASPWSLVVDVSATMPDGWGYLRLQDPSDGNHELIGIRRSDGSLLASENFWQTDRTFIGLGKRPVYENVVHLLDFDSTGEYQFVYSNGDRQGPVVERFSGVSPNPTDRAIDVIDVHFDEPIDPATLLRDAITLLKNGVPLDTPTLAISANLNPTLRLSGLGALTADDAVYELHIELASVRDLSQNPAQGVASLTWVKGEAAPAVIEVSGLPSAIATTAVDSFQIQVTESVQLASLQTALSIQRDGNPIDLSSASFHLVSEGLYEVSGLNALTATDGDYQVSIDAARLIDLDGLFGFGSTSKIWTLDTTAPQITDLFAPPTNPRNIVVQRIDVQFSEPVDLTSLGVDDLRLVRDGAAENLIAGDSRVTIEDRGDNVYRIAGINWVQGFIADPQIADFTFTIHGSEIQDLAGNSGSGSLSTTWTIDLVSPTVPTDMALAVEPATDGTSTSAANAVFSGTVDENGLTLVIENEYTGDELFRGTLNDRQFSIPLRLPSEGRNELSGRLIDNAGNTTDFPLPDAFTNLLPPTVVETSGFKPTIRATAIDAFSVTFAKPIRPETLTRDVLTLWRDDTAVPLPAGLTIDASADAFILTISGLRSATADEGAYRLSIDLSGVRSTDGLAGTGTYSERWMVDTTPPTTRVVSTPLESTARRYLLSVESDPSQGTSSPISEFQVYAASENSPLRLVAQLEPESPATEFSSELNEEHLFFSDSIDAAGNQQRLSIGSTGQFPIRLDGDALAGLPDDLTFETGTEFEFSGEWTVQPPVLVDGGLVHQVQHGVRLLNVQTSTPWSNPVLVWDVNHDGLVTPLDALQIINRLNRISGMGDVKLPQPEGGTDHRYYDVTGDGNSTPLDALRVLNALNRRNFGEVGESESLAAAALNPWAPLVASQGLVEPAWTVDHQQSLIGDSFALPERDLANPLESQEVDAFFFDHSNLDDDDDEETQLLELLFEAGRLGLDKWNGALLGHVGPR</sequence>
<dbReference type="InterPro" id="IPR002105">
    <property type="entry name" value="Dockerin_1_rpt"/>
</dbReference>
<dbReference type="InterPro" id="IPR016187">
    <property type="entry name" value="CTDL_fold"/>
</dbReference>
<dbReference type="InterPro" id="IPR016186">
    <property type="entry name" value="C-type_lectin-like/link_sf"/>
</dbReference>
<dbReference type="InterPro" id="IPR038081">
    <property type="entry name" value="CalX-like_sf"/>
</dbReference>
<organism evidence="3 4">
    <name type="scientific">Rosistilla ulvae</name>
    <dbReference type="NCBI Taxonomy" id="1930277"/>
    <lineage>
        <taxon>Bacteria</taxon>
        <taxon>Pseudomonadati</taxon>
        <taxon>Planctomycetota</taxon>
        <taxon>Planctomycetia</taxon>
        <taxon>Pirellulales</taxon>
        <taxon>Pirellulaceae</taxon>
        <taxon>Rosistilla</taxon>
    </lineage>
</organism>
<dbReference type="GO" id="GO:0004553">
    <property type="term" value="F:hydrolase activity, hydrolyzing O-glycosyl compounds"/>
    <property type="evidence" value="ECO:0007669"/>
    <property type="project" value="InterPro"/>
</dbReference>
<evidence type="ECO:0000313" key="4">
    <source>
        <dbReference type="Proteomes" id="UP000319557"/>
    </source>
</evidence>
<feature type="compositionally biased region" description="Gly residues" evidence="1">
    <location>
        <begin position="3585"/>
        <end position="3610"/>
    </location>
</feature>
<dbReference type="EMBL" id="CP036261">
    <property type="protein sequence ID" value="QDS90691.1"/>
    <property type="molecule type" value="Genomic_DNA"/>
</dbReference>
<dbReference type="PANTHER" id="PTHR22801:SF63">
    <property type="entry name" value="C-TYPE LECTIN DOMAIN-CONTAINING PROTEIN"/>
    <property type="match status" value="1"/>
</dbReference>
<feature type="region of interest" description="Disordered" evidence="1">
    <location>
        <begin position="3585"/>
        <end position="3634"/>
    </location>
</feature>
<dbReference type="SUPFAM" id="SSF141072">
    <property type="entry name" value="CalX-like"/>
    <property type="match status" value="2"/>
</dbReference>
<dbReference type="SUPFAM" id="SSF56436">
    <property type="entry name" value="C-type lectin-like"/>
    <property type="match status" value="3"/>
</dbReference>
<dbReference type="KEGG" id="ruv:EC9_49060"/>
<dbReference type="SMART" id="SM00034">
    <property type="entry name" value="CLECT"/>
    <property type="match status" value="3"/>
</dbReference>
<feature type="domain" description="C-type lectin" evidence="2">
    <location>
        <begin position="1176"/>
        <end position="1269"/>
    </location>
</feature>
<dbReference type="Pfam" id="PF00404">
    <property type="entry name" value="Dockerin_1"/>
    <property type="match status" value="1"/>
</dbReference>
<dbReference type="PANTHER" id="PTHR22801">
    <property type="entry name" value="LITHOSTATHINE"/>
    <property type="match status" value="1"/>
</dbReference>